<organism evidence="4 5">
    <name type="scientific">Coleophoma crateriformis</name>
    <dbReference type="NCBI Taxonomy" id="565419"/>
    <lineage>
        <taxon>Eukaryota</taxon>
        <taxon>Fungi</taxon>
        <taxon>Dikarya</taxon>
        <taxon>Ascomycota</taxon>
        <taxon>Pezizomycotina</taxon>
        <taxon>Leotiomycetes</taxon>
        <taxon>Helotiales</taxon>
        <taxon>Dermateaceae</taxon>
        <taxon>Coleophoma</taxon>
    </lineage>
</organism>
<dbReference type="EMBL" id="PDLN01000012">
    <property type="protein sequence ID" value="RDW69913.1"/>
    <property type="molecule type" value="Genomic_DNA"/>
</dbReference>
<proteinExistence type="inferred from homology"/>
<evidence type="ECO:0000313" key="4">
    <source>
        <dbReference type="EMBL" id="RDW69913.1"/>
    </source>
</evidence>
<dbReference type="Proteomes" id="UP000256328">
    <property type="component" value="Unassembled WGS sequence"/>
</dbReference>
<dbReference type="Pfam" id="PF01370">
    <property type="entry name" value="Epimerase"/>
    <property type="match status" value="1"/>
</dbReference>
<keyword evidence="1" id="KW-0560">Oxidoreductase</keyword>
<dbReference type="InterPro" id="IPR036291">
    <property type="entry name" value="NAD(P)-bd_dom_sf"/>
</dbReference>
<dbReference type="InterPro" id="IPR001509">
    <property type="entry name" value="Epimerase_deHydtase"/>
</dbReference>
<dbReference type="PANTHER" id="PTHR10366">
    <property type="entry name" value="NAD DEPENDENT EPIMERASE/DEHYDRATASE"/>
    <property type="match status" value="1"/>
</dbReference>
<reference evidence="4 5" key="1">
    <citation type="journal article" date="2018" name="IMA Fungus">
        <title>IMA Genome-F 9: Draft genome sequence of Annulohypoxylon stygium, Aspergillus mulundensis, Berkeleyomyces basicola (syn. Thielaviopsis basicola), Ceratocystis smalleyi, two Cercospora beticola strains, Coleophoma cylindrospora, Fusarium fracticaudum, Phialophora cf. hyalina, and Morchella septimelata.</title>
        <authorList>
            <person name="Wingfield B.D."/>
            <person name="Bills G.F."/>
            <person name="Dong Y."/>
            <person name="Huang W."/>
            <person name="Nel W.J."/>
            <person name="Swalarsk-Parry B.S."/>
            <person name="Vaghefi N."/>
            <person name="Wilken P.M."/>
            <person name="An Z."/>
            <person name="de Beer Z.W."/>
            <person name="De Vos L."/>
            <person name="Chen L."/>
            <person name="Duong T.A."/>
            <person name="Gao Y."/>
            <person name="Hammerbacher A."/>
            <person name="Kikkert J.R."/>
            <person name="Li Y."/>
            <person name="Li H."/>
            <person name="Li K."/>
            <person name="Li Q."/>
            <person name="Liu X."/>
            <person name="Ma X."/>
            <person name="Naidoo K."/>
            <person name="Pethybridge S.J."/>
            <person name="Sun J."/>
            <person name="Steenkamp E.T."/>
            <person name="van der Nest M.A."/>
            <person name="van Wyk S."/>
            <person name="Wingfield M.J."/>
            <person name="Xiong C."/>
            <person name="Yue Q."/>
            <person name="Zhang X."/>
        </authorList>
    </citation>
    <scope>NUCLEOTIDE SEQUENCE [LARGE SCALE GENOMIC DNA]</scope>
    <source>
        <strain evidence="4 5">BP5796</strain>
    </source>
</reference>
<comment type="similarity">
    <text evidence="2">Belongs to the NAD(P)-dependent epimerase/dehydratase family. Dihydroflavonol-4-reductase subfamily.</text>
</comment>
<dbReference type="OrthoDB" id="2735536at2759"/>
<evidence type="ECO:0000259" key="3">
    <source>
        <dbReference type="Pfam" id="PF01370"/>
    </source>
</evidence>
<dbReference type="PANTHER" id="PTHR10366:SF562">
    <property type="entry name" value="ALDEHYDE REDUCTASE II (AFU_ORTHOLOGUE AFUA_1G11360)"/>
    <property type="match status" value="1"/>
</dbReference>
<accession>A0A3D8R794</accession>
<gene>
    <name evidence="4" type="ORF">BP5796_08310</name>
</gene>
<evidence type="ECO:0000313" key="5">
    <source>
        <dbReference type="Proteomes" id="UP000256328"/>
    </source>
</evidence>
<dbReference type="SUPFAM" id="SSF51735">
    <property type="entry name" value="NAD(P)-binding Rossmann-fold domains"/>
    <property type="match status" value="1"/>
</dbReference>
<comment type="caution">
    <text evidence="4">The sequence shown here is derived from an EMBL/GenBank/DDBJ whole genome shotgun (WGS) entry which is preliminary data.</text>
</comment>
<sequence length="337" mass="36270">MAVDLVFITGATGHVGFAVLTDLLKAGYRVRASVRKAAQGDMLKGHAFVQPFAENFESVVVPDGTVEGAFDKILDGVTYIEHIASPPPQPSEDPENDVIIPAVKGTTSMLYSAAKVPSVRRIVITSSGVAVIPTHALVNGDEQNTYTPNSRVRPLPTAPWGPPFFVYQCSKILALDAIEKFIVEQKPKFTIVNIVPGFVIGPNMLDTRPEQMLLGSNRGAMAPLLGLTESPRPTVISTLKDVARVHVGCLDENKVVGNKSFFVPSPKMAHDDAKSIAEKHFPAAVKDGRLPLGGTTPSVYLSLDSSETTEIFGEMGTYEDAVKELIEQYLALKEKTG</sequence>
<name>A0A3D8R794_9HELO</name>
<dbReference type="GO" id="GO:0016616">
    <property type="term" value="F:oxidoreductase activity, acting on the CH-OH group of donors, NAD or NADP as acceptor"/>
    <property type="evidence" value="ECO:0007669"/>
    <property type="project" value="TreeGrafter"/>
</dbReference>
<dbReference type="InterPro" id="IPR050425">
    <property type="entry name" value="NAD(P)_dehydrat-like"/>
</dbReference>
<evidence type="ECO:0000256" key="1">
    <source>
        <dbReference type="ARBA" id="ARBA00023002"/>
    </source>
</evidence>
<dbReference type="AlphaFoldDB" id="A0A3D8R794"/>
<dbReference type="Gene3D" id="3.40.50.720">
    <property type="entry name" value="NAD(P)-binding Rossmann-like Domain"/>
    <property type="match status" value="1"/>
</dbReference>
<keyword evidence="5" id="KW-1185">Reference proteome</keyword>
<protein>
    <recommendedName>
        <fullName evidence="3">NAD-dependent epimerase/dehydratase domain-containing protein</fullName>
    </recommendedName>
</protein>
<feature type="domain" description="NAD-dependent epimerase/dehydratase" evidence="3">
    <location>
        <begin position="6"/>
        <end position="212"/>
    </location>
</feature>
<evidence type="ECO:0000256" key="2">
    <source>
        <dbReference type="ARBA" id="ARBA00023445"/>
    </source>
</evidence>